<dbReference type="GO" id="GO:0046677">
    <property type="term" value="P:response to antibiotic"/>
    <property type="evidence" value="ECO:0007669"/>
    <property type="project" value="UniProtKB-KW"/>
</dbReference>
<evidence type="ECO:0000256" key="6">
    <source>
        <dbReference type="ARBA" id="ARBA00023251"/>
    </source>
</evidence>
<dbReference type="GO" id="GO:0022857">
    <property type="term" value="F:transmembrane transporter activity"/>
    <property type="evidence" value="ECO:0007669"/>
    <property type="project" value="InterPro"/>
</dbReference>
<feature type="transmembrane region" description="Helical" evidence="7">
    <location>
        <begin position="122"/>
        <end position="142"/>
    </location>
</feature>
<dbReference type="PANTHER" id="PTHR42718">
    <property type="entry name" value="MAJOR FACILITATOR SUPERFAMILY MULTIDRUG TRANSPORTER MFSC"/>
    <property type="match status" value="1"/>
</dbReference>
<dbReference type="InterPro" id="IPR011701">
    <property type="entry name" value="MFS"/>
</dbReference>
<keyword evidence="2" id="KW-0813">Transport</keyword>
<accession>A0A132MV31</accession>
<keyword evidence="5 7" id="KW-0472">Membrane</keyword>
<dbReference type="AlphaFoldDB" id="A0A132MV31"/>
<organism evidence="9 10">
    <name type="scientific">Carbonactinospora thermoautotrophica</name>
    <dbReference type="NCBI Taxonomy" id="1469144"/>
    <lineage>
        <taxon>Bacteria</taxon>
        <taxon>Bacillati</taxon>
        <taxon>Actinomycetota</taxon>
        <taxon>Actinomycetes</taxon>
        <taxon>Kitasatosporales</taxon>
        <taxon>Carbonactinosporaceae</taxon>
        <taxon>Carbonactinospora</taxon>
    </lineage>
</organism>
<dbReference type="InterPro" id="IPR020846">
    <property type="entry name" value="MFS_dom"/>
</dbReference>
<keyword evidence="6" id="KW-0046">Antibiotic resistance</keyword>
<dbReference type="PANTHER" id="PTHR42718:SF9">
    <property type="entry name" value="MAJOR FACILITATOR SUPERFAMILY MULTIDRUG TRANSPORTER MFSC"/>
    <property type="match status" value="1"/>
</dbReference>
<dbReference type="SUPFAM" id="SSF103473">
    <property type="entry name" value="MFS general substrate transporter"/>
    <property type="match status" value="1"/>
</dbReference>
<keyword evidence="4 7" id="KW-1133">Transmembrane helix</keyword>
<gene>
    <name evidence="9" type="ORF">LI90_2260</name>
</gene>
<reference evidence="10" key="1">
    <citation type="submission" date="2015-04" db="EMBL/GenBank/DDBJ databases">
        <title>Physiological reanalysis, assessment of diazotrophy, and genome sequences of multiple isolates of Streptomyces thermoautotrophicus.</title>
        <authorList>
            <person name="MacKellar D.C."/>
            <person name="Lieber L."/>
            <person name="Norman J."/>
            <person name="Bolger A."/>
            <person name="Tobin C."/>
            <person name="Murray J.W."/>
            <person name="Chang R."/>
            <person name="Ford T."/>
            <person name="Nguyen P.Q."/>
            <person name="Woodward J."/>
            <person name="Permingeat H."/>
            <person name="Joshi N.S."/>
            <person name="Silver P.A."/>
            <person name="Usadel B."/>
            <person name="Rutherford A.W."/>
            <person name="Friesen M."/>
            <person name="Prell J."/>
        </authorList>
    </citation>
    <scope>NUCLEOTIDE SEQUENCE [LARGE SCALE GENOMIC DNA]</scope>
    <source>
        <strain evidence="10">H1</strain>
    </source>
</reference>
<feature type="transmembrane region" description="Helical" evidence="7">
    <location>
        <begin position="73"/>
        <end position="92"/>
    </location>
</feature>
<dbReference type="Gene3D" id="1.20.1720.10">
    <property type="entry name" value="Multidrug resistance protein D"/>
    <property type="match status" value="1"/>
</dbReference>
<dbReference type="EMBL" id="LAXD01000001">
    <property type="protein sequence ID" value="KWX01232.1"/>
    <property type="molecule type" value="Genomic_DNA"/>
</dbReference>
<dbReference type="PATRIC" id="fig|1469144.10.peg.2453"/>
<proteinExistence type="predicted"/>
<feature type="domain" description="Major facilitator superfamily (MFS) profile" evidence="8">
    <location>
        <begin position="1"/>
        <end position="303"/>
    </location>
</feature>
<sequence>MATSLGWLVALRFVMGFSGAAGIVVGRAVISDVASGRVAARLFGILTALGGIAPIVAPLAGGAVVIAAGWRGVFWALAAASLLMFLAALFAVPESLPREKRYGSGMRSTLRAVGSVLTNRPYLGYTFAFTFGCGALYCYIAASPFLLQKVLGLSVGQASVAFAGGALTATVSSAVNAKLVDHFAPARLLRIGLATMVAATAAMLVITLAGQLGRVSALGLLEVTFIGLGMVFGNATALAIDYVPYAAGTGSAVLGTLQSALGAIVAPLMGLGGEHTAVPLFLGMTACSGIAALALLLTRGAEPSAVREHKVAETIGL</sequence>
<dbReference type="GO" id="GO:0005886">
    <property type="term" value="C:plasma membrane"/>
    <property type="evidence" value="ECO:0007669"/>
    <property type="project" value="UniProtKB-SubCell"/>
</dbReference>
<feature type="transmembrane region" description="Helical" evidence="7">
    <location>
        <begin position="154"/>
        <end position="176"/>
    </location>
</feature>
<evidence type="ECO:0000259" key="8">
    <source>
        <dbReference type="PROSITE" id="PS50850"/>
    </source>
</evidence>
<evidence type="ECO:0000256" key="5">
    <source>
        <dbReference type="ARBA" id="ARBA00023136"/>
    </source>
</evidence>
<comment type="subcellular location">
    <subcellularLocation>
        <location evidence="1">Cell membrane</location>
        <topology evidence="1">Multi-pass membrane protein</topology>
    </subcellularLocation>
</comment>
<comment type="caution">
    <text evidence="9">The sequence shown here is derived from an EMBL/GenBank/DDBJ whole genome shotgun (WGS) entry which is preliminary data.</text>
</comment>
<dbReference type="PROSITE" id="PS50850">
    <property type="entry name" value="MFS"/>
    <property type="match status" value="1"/>
</dbReference>
<keyword evidence="10" id="KW-1185">Reference proteome</keyword>
<dbReference type="InterPro" id="IPR036259">
    <property type="entry name" value="MFS_trans_sf"/>
</dbReference>
<evidence type="ECO:0000313" key="10">
    <source>
        <dbReference type="Proteomes" id="UP000070188"/>
    </source>
</evidence>
<protein>
    <submittedName>
        <fullName evidence="9">Drug resistance transporter</fullName>
    </submittedName>
</protein>
<evidence type="ECO:0000256" key="2">
    <source>
        <dbReference type="ARBA" id="ARBA00022448"/>
    </source>
</evidence>
<evidence type="ECO:0000256" key="4">
    <source>
        <dbReference type="ARBA" id="ARBA00022989"/>
    </source>
</evidence>
<evidence type="ECO:0000256" key="7">
    <source>
        <dbReference type="SAM" id="Phobius"/>
    </source>
</evidence>
<dbReference type="Proteomes" id="UP000070188">
    <property type="component" value="Unassembled WGS sequence"/>
</dbReference>
<evidence type="ECO:0000313" key="9">
    <source>
        <dbReference type="EMBL" id="KWX01232.1"/>
    </source>
</evidence>
<feature type="transmembrane region" description="Helical" evidence="7">
    <location>
        <begin position="277"/>
        <end position="297"/>
    </location>
</feature>
<feature type="transmembrane region" description="Helical" evidence="7">
    <location>
        <begin position="252"/>
        <end position="271"/>
    </location>
</feature>
<keyword evidence="3 7" id="KW-0812">Transmembrane</keyword>
<feature type="transmembrane region" description="Helical" evidence="7">
    <location>
        <begin position="188"/>
        <end position="209"/>
    </location>
</feature>
<dbReference type="STRING" id="1469144.LI90_2260"/>
<evidence type="ECO:0000256" key="3">
    <source>
        <dbReference type="ARBA" id="ARBA00022692"/>
    </source>
</evidence>
<dbReference type="Pfam" id="PF07690">
    <property type="entry name" value="MFS_1"/>
    <property type="match status" value="1"/>
</dbReference>
<feature type="transmembrane region" description="Helical" evidence="7">
    <location>
        <begin position="6"/>
        <end position="30"/>
    </location>
</feature>
<name>A0A132MV31_9ACTN</name>
<feature type="transmembrane region" description="Helical" evidence="7">
    <location>
        <begin position="215"/>
        <end position="240"/>
    </location>
</feature>
<feature type="transmembrane region" description="Helical" evidence="7">
    <location>
        <begin position="42"/>
        <end position="67"/>
    </location>
</feature>
<evidence type="ECO:0000256" key="1">
    <source>
        <dbReference type="ARBA" id="ARBA00004651"/>
    </source>
</evidence>